<dbReference type="GO" id="GO:0009244">
    <property type="term" value="P:lipopolysaccharide core region biosynthetic process"/>
    <property type="evidence" value="ECO:0007669"/>
    <property type="project" value="TreeGrafter"/>
</dbReference>
<dbReference type="KEGG" id="phm:PSMK_06170"/>
<dbReference type="SUPFAM" id="SSF53756">
    <property type="entry name" value="UDP-Glycosyltransferase/glycogen phosphorylase"/>
    <property type="match status" value="1"/>
</dbReference>
<dbReference type="Gene3D" id="3.40.50.2000">
    <property type="entry name" value="Glycogen Phosphorylase B"/>
    <property type="match status" value="2"/>
</dbReference>
<dbReference type="Pfam" id="PF01075">
    <property type="entry name" value="Glyco_transf_9"/>
    <property type="match status" value="1"/>
</dbReference>
<dbReference type="CDD" id="cd03789">
    <property type="entry name" value="GT9_LPS_heptosyltransferase"/>
    <property type="match status" value="1"/>
</dbReference>
<dbReference type="OrthoDB" id="9768048at2"/>
<dbReference type="EMBL" id="AP012338">
    <property type="protein sequence ID" value="BAM02776.1"/>
    <property type="molecule type" value="Genomic_DNA"/>
</dbReference>
<evidence type="ECO:0000313" key="4">
    <source>
        <dbReference type="Proteomes" id="UP000007881"/>
    </source>
</evidence>
<evidence type="ECO:0000256" key="2">
    <source>
        <dbReference type="ARBA" id="ARBA00022679"/>
    </source>
</evidence>
<dbReference type="InterPro" id="IPR051199">
    <property type="entry name" value="LPS_LOS_Heptosyltrfase"/>
</dbReference>
<dbReference type="AlphaFoldDB" id="I0IBY8"/>
<dbReference type="STRING" id="1142394.PSMK_06170"/>
<dbReference type="GO" id="GO:0005829">
    <property type="term" value="C:cytosol"/>
    <property type="evidence" value="ECO:0007669"/>
    <property type="project" value="TreeGrafter"/>
</dbReference>
<dbReference type="PANTHER" id="PTHR30160">
    <property type="entry name" value="TETRAACYLDISACCHARIDE 4'-KINASE-RELATED"/>
    <property type="match status" value="1"/>
</dbReference>
<dbReference type="GO" id="GO:0008713">
    <property type="term" value="F:ADP-heptose-lipopolysaccharide heptosyltransferase activity"/>
    <property type="evidence" value="ECO:0007669"/>
    <property type="project" value="TreeGrafter"/>
</dbReference>
<accession>I0IBY8</accession>
<dbReference type="InterPro" id="IPR002201">
    <property type="entry name" value="Glyco_trans_9"/>
</dbReference>
<keyword evidence="4" id="KW-1185">Reference proteome</keyword>
<sequence length="343" mass="35522">MSLLADSPPPPPPKRLVVLMPTWFGDVLMGTPTLHALREHLPGLHLAAAVRADLVPLLDGNGDLDEVIALEAGGKGPHVIEAGHRLHAGGFDTAVLLPNSLRSAMLARLAGIPRRIGYERDGRGLLLTDRLIPRREKRKFVPVPTVEYYLQLARYLGAAGADTRMRVTATDADRRAAAGLGLPPGRTLVLNPGAAKPEKRWDPMRFAAAADALAERHGLAAAVTGAPGEAAEAAAVVAAMRSDATDLVAAGTGLAAGKAVMADAALLLTGDTGPRHLAAACGTPVVTLFGPTAPGWTTIGFDREAQVVARSGEMSGITVDEVVDAASGLLEPAREREPAAVGV</sequence>
<dbReference type="eggNOG" id="COG0859">
    <property type="taxonomic scope" value="Bacteria"/>
</dbReference>
<dbReference type="HOGENOM" id="CLU_038371_0_0_0"/>
<dbReference type="PANTHER" id="PTHR30160:SF7">
    <property type="entry name" value="ADP-HEPTOSE--LPS HEPTOSYLTRANSFERASE 2"/>
    <property type="match status" value="1"/>
</dbReference>
<keyword evidence="1" id="KW-0328">Glycosyltransferase</keyword>
<evidence type="ECO:0000313" key="3">
    <source>
        <dbReference type="EMBL" id="BAM02776.1"/>
    </source>
</evidence>
<evidence type="ECO:0000256" key="1">
    <source>
        <dbReference type="ARBA" id="ARBA00022676"/>
    </source>
</evidence>
<dbReference type="Proteomes" id="UP000007881">
    <property type="component" value="Chromosome"/>
</dbReference>
<reference evidence="3 4" key="1">
    <citation type="submission" date="2012-02" db="EMBL/GenBank/DDBJ databases">
        <title>Complete genome sequence of Phycisphaera mikurensis NBRC 102666.</title>
        <authorList>
            <person name="Ankai A."/>
            <person name="Hosoyama A."/>
            <person name="Terui Y."/>
            <person name="Sekine M."/>
            <person name="Fukai R."/>
            <person name="Kato Y."/>
            <person name="Nakamura S."/>
            <person name="Yamada-Narita S."/>
            <person name="Kawakoshi A."/>
            <person name="Fukunaga Y."/>
            <person name="Yamazaki S."/>
            <person name="Fujita N."/>
        </authorList>
    </citation>
    <scope>NUCLEOTIDE SEQUENCE [LARGE SCALE GENOMIC DNA]</scope>
    <source>
        <strain evidence="4">NBRC 102666 / KCTC 22515 / FYK2301M01</strain>
    </source>
</reference>
<organism evidence="3 4">
    <name type="scientific">Phycisphaera mikurensis (strain NBRC 102666 / KCTC 22515 / FYK2301M01)</name>
    <dbReference type="NCBI Taxonomy" id="1142394"/>
    <lineage>
        <taxon>Bacteria</taxon>
        <taxon>Pseudomonadati</taxon>
        <taxon>Planctomycetota</taxon>
        <taxon>Phycisphaerae</taxon>
        <taxon>Phycisphaerales</taxon>
        <taxon>Phycisphaeraceae</taxon>
        <taxon>Phycisphaera</taxon>
    </lineage>
</organism>
<protein>
    <submittedName>
        <fullName evidence="3">Glycosyltransferase</fullName>
    </submittedName>
</protein>
<gene>
    <name evidence="3" type="ordered locus">PSMK_06170</name>
</gene>
<keyword evidence="2 3" id="KW-0808">Transferase</keyword>
<name>I0IBY8_PHYMF</name>
<proteinExistence type="predicted"/>
<dbReference type="RefSeq" id="WP_014435996.1">
    <property type="nucleotide sequence ID" value="NC_017080.1"/>
</dbReference>